<accession>A0A2Z4Y870</accession>
<dbReference type="KEGG" id="schv:BRCON_2702"/>
<gene>
    <name evidence="1" type="ORF">BRCON_2702</name>
</gene>
<evidence type="ECO:0000313" key="1">
    <source>
        <dbReference type="EMBL" id="AXA37444.1"/>
    </source>
</evidence>
<name>A0A2Z4Y870_SUMC1</name>
<organism evidence="1 2">
    <name type="scientific">Sumerlaea chitinivorans</name>
    <dbReference type="NCBI Taxonomy" id="2250252"/>
    <lineage>
        <taxon>Bacteria</taxon>
        <taxon>Candidatus Sumerlaeota</taxon>
        <taxon>Candidatus Sumerlaeia</taxon>
        <taxon>Candidatus Sumerlaeales</taxon>
        <taxon>Candidatus Sumerlaeaceae</taxon>
        <taxon>Candidatus Sumerlaea</taxon>
    </lineage>
</organism>
<evidence type="ECO:0000313" key="2">
    <source>
        <dbReference type="Proteomes" id="UP000262583"/>
    </source>
</evidence>
<dbReference type="Proteomes" id="UP000262583">
    <property type="component" value="Chromosome"/>
</dbReference>
<proteinExistence type="predicted"/>
<protein>
    <submittedName>
        <fullName evidence="1">Uncharacterized protein</fullName>
    </submittedName>
</protein>
<dbReference type="AlphaFoldDB" id="A0A2Z4Y870"/>
<reference evidence="1 2" key="1">
    <citation type="submission" date="2018-05" db="EMBL/GenBank/DDBJ databases">
        <title>A metagenomic window into the 2 km-deep terrestrial subsurface aquifer revealed taxonomically and functionally diverse microbial community comprising novel uncultured bacterial lineages.</title>
        <authorList>
            <person name="Kadnikov V.V."/>
            <person name="Mardanov A.V."/>
            <person name="Beletsky A.V."/>
            <person name="Banks D."/>
            <person name="Pimenov N.V."/>
            <person name="Frank Y.A."/>
            <person name="Karnachuk O.V."/>
            <person name="Ravin N.V."/>
        </authorList>
    </citation>
    <scope>NUCLEOTIDE SEQUENCE [LARGE SCALE GENOMIC DNA]</scope>
    <source>
        <strain evidence="1">BY</strain>
    </source>
</reference>
<dbReference type="EMBL" id="CP030759">
    <property type="protein sequence ID" value="AXA37444.1"/>
    <property type="molecule type" value="Genomic_DNA"/>
</dbReference>
<sequence>MEKWVAGEAVSATLSLPKDERRWQVIQYTGVCASSATPVISLLHISCIPSAR</sequence>